<keyword evidence="2" id="KW-0812">Transmembrane</keyword>
<sequence length="356" mass="34636">MSSPNPSEEPTAVVDGAPDAAGGARHLDPRTLRTALAALAGIAVIGGGALGFAWLGTAPSGAAAVTVGTVPLPAVTSAPSGTATNSAFSVAGRDIFAPTVAPRDGVSSSGLTVEDAPDTVDAVVTGNPTAQTAGGTGSLTSSGSVASTGTGAATVKPSASTSGTPTGSPSSSATPLPTTSPVSTAPSASTAPGWEVAAYTYTGVPAEGKTGNFVVATTSGHGGYTTTLLDGQKLYPAAITFRGDVGGSAWISSDRGVPQGWLVPSGQDVPAAALGKTTGTVRVVGLLNDSVYFVQVDRRPSLKVKVGDAIEGTPFTLEKPLLAGVTLPTEAVVFKDGSGVSYYGAGGAGETDGVSF</sequence>
<gene>
    <name evidence="3" type="ORF">AB2L28_12015</name>
</gene>
<dbReference type="RefSeq" id="WP_370719088.1">
    <property type="nucleotide sequence ID" value="NZ_JBGGTQ010000005.1"/>
</dbReference>
<evidence type="ECO:0000256" key="2">
    <source>
        <dbReference type="SAM" id="Phobius"/>
    </source>
</evidence>
<feature type="region of interest" description="Disordered" evidence="1">
    <location>
        <begin position="1"/>
        <end position="25"/>
    </location>
</feature>
<protein>
    <submittedName>
        <fullName evidence="3">Uncharacterized protein</fullName>
    </submittedName>
</protein>
<accession>A0ABV4I5H0</accession>
<feature type="transmembrane region" description="Helical" evidence="2">
    <location>
        <begin position="35"/>
        <end position="55"/>
    </location>
</feature>
<dbReference type="Proteomes" id="UP001566476">
    <property type="component" value="Unassembled WGS sequence"/>
</dbReference>
<keyword evidence="2" id="KW-0472">Membrane</keyword>
<evidence type="ECO:0000313" key="4">
    <source>
        <dbReference type="Proteomes" id="UP001566476"/>
    </source>
</evidence>
<keyword evidence="4" id="KW-1185">Reference proteome</keyword>
<proteinExistence type="predicted"/>
<reference evidence="3 4" key="1">
    <citation type="submission" date="2024-07" db="EMBL/GenBank/DDBJ databases">
        <authorList>
            <person name="Thanompreechachai J."/>
            <person name="Duangmal K."/>
        </authorList>
    </citation>
    <scope>NUCLEOTIDE SEQUENCE [LARGE SCALE GENOMIC DNA]</scope>
    <source>
        <strain evidence="3 4">TBRC 1896</strain>
    </source>
</reference>
<feature type="region of interest" description="Disordered" evidence="1">
    <location>
        <begin position="122"/>
        <end position="189"/>
    </location>
</feature>
<evidence type="ECO:0000313" key="3">
    <source>
        <dbReference type="EMBL" id="MEZ0492958.1"/>
    </source>
</evidence>
<organism evidence="3 4">
    <name type="scientific">Kineococcus mangrovi</name>
    <dbReference type="NCBI Taxonomy" id="1660183"/>
    <lineage>
        <taxon>Bacteria</taxon>
        <taxon>Bacillati</taxon>
        <taxon>Actinomycetota</taxon>
        <taxon>Actinomycetes</taxon>
        <taxon>Kineosporiales</taxon>
        <taxon>Kineosporiaceae</taxon>
        <taxon>Kineococcus</taxon>
    </lineage>
</organism>
<feature type="compositionally biased region" description="Low complexity" evidence="1">
    <location>
        <begin position="12"/>
        <end position="24"/>
    </location>
</feature>
<name>A0ABV4I5H0_9ACTN</name>
<keyword evidence="2" id="KW-1133">Transmembrane helix</keyword>
<evidence type="ECO:0000256" key="1">
    <source>
        <dbReference type="SAM" id="MobiDB-lite"/>
    </source>
</evidence>
<comment type="caution">
    <text evidence="3">The sequence shown here is derived from an EMBL/GenBank/DDBJ whole genome shotgun (WGS) entry which is preliminary data.</text>
</comment>
<dbReference type="EMBL" id="JBGGTQ010000005">
    <property type="protein sequence ID" value="MEZ0492958.1"/>
    <property type="molecule type" value="Genomic_DNA"/>
</dbReference>
<feature type="compositionally biased region" description="Low complexity" evidence="1">
    <location>
        <begin position="129"/>
        <end position="189"/>
    </location>
</feature>